<dbReference type="Proteomes" id="UP001151582">
    <property type="component" value="Unassembled WGS sequence"/>
</dbReference>
<reference evidence="2" key="1">
    <citation type="submission" date="2022-07" db="EMBL/GenBank/DDBJ databases">
        <title>Phylogenomic reconstructions and comparative analyses of Kickxellomycotina fungi.</title>
        <authorList>
            <person name="Reynolds N.K."/>
            <person name="Stajich J.E."/>
            <person name="Barry K."/>
            <person name="Grigoriev I.V."/>
            <person name="Crous P."/>
            <person name="Smith M.E."/>
        </authorList>
    </citation>
    <scope>NUCLEOTIDE SEQUENCE</scope>
    <source>
        <strain evidence="2">RSA 567</strain>
    </source>
</reference>
<comment type="caution">
    <text evidence="2">The sequence shown here is derived from an EMBL/GenBank/DDBJ whole genome shotgun (WGS) entry which is preliminary data.</text>
</comment>
<organism evidence="2 3">
    <name type="scientific">Dimargaris verticillata</name>
    <dbReference type="NCBI Taxonomy" id="2761393"/>
    <lineage>
        <taxon>Eukaryota</taxon>
        <taxon>Fungi</taxon>
        <taxon>Fungi incertae sedis</taxon>
        <taxon>Zoopagomycota</taxon>
        <taxon>Kickxellomycotina</taxon>
        <taxon>Dimargaritomycetes</taxon>
        <taxon>Dimargaritales</taxon>
        <taxon>Dimargaritaceae</taxon>
        <taxon>Dimargaris</taxon>
    </lineage>
</organism>
<dbReference type="Pfam" id="PF09774">
    <property type="entry name" value="MIX23"/>
    <property type="match status" value="1"/>
</dbReference>
<evidence type="ECO:0000313" key="2">
    <source>
        <dbReference type="EMBL" id="KAJ1983140.1"/>
    </source>
</evidence>
<evidence type="ECO:0000256" key="1">
    <source>
        <dbReference type="ARBA" id="ARBA00024204"/>
    </source>
</evidence>
<dbReference type="GO" id="GO:0005758">
    <property type="term" value="C:mitochondrial intermembrane space"/>
    <property type="evidence" value="ECO:0007669"/>
    <property type="project" value="InterPro"/>
</dbReference>
<evidence type="ECO:0000313" key="3">
    <source>
        <dbReference type="Proteomes" id="UP001151582"/>
    </source>
</evidence>
<dbReference type="PANTHER" id="PTHR31905:SF2">
    <property type="entry name" value="PROTEIN MIX23"/>
    <property type="match status" value="1"/>
</dbReference>
<name>A0A9W8B9Y5_9FUNG</name>
<dbReference type="PANTHER" id="PTHR31905">
    <property type="entry name" value="COILED-COIL DOMAIN-CONTAINING PROTEIN 58"/>
    <property type="match status" value="1"/>
</dbReference>
<keyword evidence="3" id="KW-1185">Reference proteome</keyword>
<accession>A0A9W8B9Y5</accession>
<evidence type="ECO:0008006" key="4">
    <source>
        <dbReference type="Google" id="ProtNLM"/>
    </source>
</evidence>
<sequence>MAQQDITANTCRNLSHFKEYMKELRRLDDNIMIRLNSTNTHSGAACAELFERLSQAYIRREKAIDYCLGVLDDQLATKQQALDQGTGNASTQAALYADDTKRRMIANEFTVEDIVRERSLRVFRDRCRLFTIPEDFEQFLTKRQ</sequence>
<comment type="similarity">
    <text evidence="1">Belongs to the MIX23 family.</text>
</comment>
<proteinExistence type="inferred from homology"/>
<dbReference type="OrthoDB" id="5593818at2759"/>
<protein>
    <recommendedName>
        <fullName evidence="4">Caffeine-induced death protein 2</fullName>
    </recommendedName>
</protein>
<dbReference type="InterPro" id="IPR019171">
    <property type="entry name" value="MIX23"/>
</dbReference>
<dbReference type="AlphaFoldDB" id="A0A9W8B9Y5"/>
<gene>
    <name evidence="2" type="ORF">H4R34_001454</name>
</gene>
<dbReference type="EMBL" id="JANBQB010000068">
    <property type="protein sequence ID" value="KAJ1983140.1"/>
    <property type="molecule type" value="Genomic_DNA"/>
</dbReference>